<evidence type="ECO:0000256" key="8">
    <source>
        <dbReference type="ARBA" id="ARBA00022741"/>
    </source>
</evidence>
<keyword evidence="5" id="KW-1017">Isopeptide bond</keyword>
<keyword evidence="10" id="KW-0832">Ubl conjugation</keyword>
<dbReference type="GO" id="GO:0046930">
    <property type="term" value="C:pore complex"/>
    <property type="evidence" value="ECO:0007669"/>
    <property type="project" value="UniProtKB-KW"/>
</dbReference>
<reference evidence="22" key="2">
    <citation type="submission" date="2025-09" db="UniProtKB">
        <authorList>
            <consortium name="Ensembl"/>
        </authorList>
    </citation>
    <scope>IDENTIFICATION</scope>
</reference>
<evidence type="ECO:0000256" key="3">
    <source>
        <dbReference type="ARBA" id="ARBA00022448"/>
    </source>
</evidence>
<dbReference type="GO" id="GO:0015288">
    <property type="term" value="F:porin activity"/>
    <property type="evidence" value="ECO:0007669"/>
    <property type="project" value="UniProtKB-KW"/>
</dbReference>
<evidence type="ECO:0000256" key="10">
    <source>
        <dbReference type="ARBA" id="ARBA00022843"/>
    </source>
</evidence>
<evidence type="ECO:0000256" key="6">
    <source>
        <dbReference type="ARBA" id="ARBA00022553"/>
    </source>
</evidence>
<evidence type="ECO:0000256" key="21">
    <source>
        <dbReference type="ARBA" id="ARBA00050036"/>
    </source>
</evidence>
<dbReference type="GO" id="GO:0001662">
    <property type="term" value="P:behavioral fear response"/>
    <property type="evidence" value="ECO:0007669"/>
    <property type="project" value="Ensembl"/>
</dbReference>
<keyword evidence="14" id="KW-0626">Porin</keyword>
<evidence type="ECO:0000256" key="17">
    <source>
        <dbReference type="ARBA" id="ARBA00024167"/>
    </source>
</evidence>
<dbReference type="Gene3D" id="2.40.160.10">
    <property type="entry name" value="Porin"/>
    <property type="match status" value="1"/>
</dbReference>
<evidence type="ECO:0000256" key="15">
    <source>
        <dbReference type="ARBA" id="ARBA00023128"/>
    </source>
</evidence>
<evidence type="ECO:0000256" key="1">
    <source>
        <dbReference type="ARBA" id="ARBA00004294"/>
    </source>
</evidence>
<dbReference type="GO" id="GO:0007270">
    <property type="term" value="P:neuron-neuron synaptic transmission"/>
    <property type="evidence" value="ECO:0007669"/>
    <property type="project" value="Ensembl"/>
</dbReference>
<evidence type="ECO:0000256" key="2">
    <source>
        <dbReference type="ARBA" id="ARBA00007780"/>
    </source>
</evidence>
<dbReference type="CDD" id="cd07306">
    <property type="entry name" value="Porin3_VDAC"/>
    <property type="match status" value="1"/>
</dbReference>
<accession>A0A8D2KPQ8</accession>
<keyword evidence="16" id="KW-0472">Membrane</keyword>
<sequence>MCNTPTYCDLGKAAKDVFNKGYGFGMVKIDLRTKSCSGVVEFSTSGHAYTDTGKASGNLETKYKVCNYGLTFTQKWNTDNTLGTEISLENKLADGLKLTLDTIFVPNTGKKSGKLKASYKRDCFSVGSNVDIDFSGPTIYGWAVLAFEGWLAGYQMSFDTAKSKLSQNNFALGYKAADFQLHTHVNDGTEFGGSIYQKVNEKIETSINLAWTAGSNNTRFGIAAKYKLDCRTSLSAKVNNASLIGLGYTQTLRPGVKLTLSALIDGKNFSAGGHKFTGWKKTNHTYGRIPYMRRAMIAALNNPATGTVTNQATKILRKRRQSTAFRERIQPTATTEPTCRSTNI</sequence>
<keyword evidence="7" id="KW-0812">Transmembrane</keyword>
<keyword evidence="12" id="KW-0520">NAD</keyword>
<evidence type="ECO:0000256" key="7">
    <source>
        <dbReference type="ARBA" id="ARBA00022692"/>
    </source>
</evidence>
<evidence type="ECO:0000256" key="13">
    <source>
        <dbReference type="ARBA" id="ARBA00023065"/>
    </source>
</evidence>
<organism evidence="22 23">
    <name type="scientific">Urocitellus parryii</name>
    <name type="common">Arctic ground squirrel</name>
    <name type="synonym">Spermophilus parryii</name>
    <dbReference type="NCBI Taxonomy" id="9999"/>
    <lineage>
        <taxon>Eukaryota</taxon>
        <taxon>Metazoa</taxon>
        <taxon>Chordata</taxon>
        <taxon>Craniata</taxon>
        <taxon>Vertebrata</taxon>
        <taxon>Euteleostomi</taxon>
        <taxon>Mammalia</taxon>
        <taxon>Eutheria</taxon>
        <taxon>Euarchontoglires</taxon>
        <taxon>Glires</taxon>
        <taxon>Rodentia</taxon>
        <taxon>Sciuromorpha</taxon>
        <taxon>Sciuridae</taxon>
        <taxon>Xerinae</taxon>
        <taxon>Marmotini</taxon>
        <taxon>Urocitellus</taxon>
    </lineage>
</organism>
<evidence type="ECO:0000256" key="20">
    <source>
        <dbReference type="ARBA" id="ARBA00049964"/>
    </source>
</evidence>
<evidence type="ECO:0000256" key="19">
    <source>
        <dbReference type="ARBA" id="ARBA00046980"/>
    </source>
</evidence>
<dbReference type="InterPro" id="IPR001925">
    <property type="entry name" value="Porin_Euk"/>
</dbReference>
<keyword evidence="23" id="KW-1185">Reference proteome</keyword>
<evidence type="ECO:0000256" key="16">
    <source>
        <dbReference type="ARBA" id="ARBA00023136"/>
    </source>
</evidence>
<dbReference type="GO" id="GO:0007612">
    <property type="term" value="P:learning"/>
    <property type="evidence" value="ECO:0007669"/>
    <property type="project" value="Ensembl"/>
</dbReference>
<dbReference type="GeneTree" id="ENSGT00950000182869"/>
<keyword evidence="4" id="KW-1134">Transmembrane beta strand</keyword>
<keyword evidence="9" id="KW-1000">Mitochondrion outer membrane</keyword>
<dbReference type="AlphaFoldDB" id="A0A8D2KPQ8"/>
<evidence type="ECO:0000256" key="11">
    <source>
        <dbReference type="ARBA" id="ARBA00022990"/>
    </source>
</evidence>
<dbReference type="PROSITE" id="PS00558">
    <property type="entry name" value="EUKARYOTIC_PORIN"/>
    <property type="match status" value="1"/>
</dbReference>
<evidence type="ECO:0000256" key="14">
    <source>
        <dbReference type="ARBA" id="ARBA00023114"/>
    </source>
</evidence>
<dbReference type="GO" id="GO:0008308">
    <property type="term" value="F:voltage-gated monoatomic anion channel activity"/>
    <property type="evidence" value="ECO:0007669"/>
    <property type="project" value="InterPro"/>
</dbReference>
<comment type="subcellular location">
    <subcellularLocation>
        <location evidence="1">Mitochondrion outer membrane</location>
    </subcellularLocation>
</comment>
<name>A0A8D2KPQ8_UROPR</name>
<dbReference type="GO" id="GO:0045202">
    <property type="term" value="C:synapse"/>
    <property type="evidence" value="ECO:0007669"/>
    <property type="project" value="GOC"/>
</dbReference>
<dbReference type="PANTHER" id="PTHR11743:SF28">
    <property type="entry name" value="VOLTAGE-DEPENDENT ANION-SELECTIVE CHANNEL PROTEIN 3"/>
    <property type="match status" value="1"/>
</dbReference>
<dbReference type="GO" id="GO:0120317">
    <property type="term" value="P:sperm mitochondrial sheath assembly"/>
    <property type="evidence" value="ECO:0007669"/>
    <property type="project" value="Ensembl"/>
</dbReference>
<evidence type="ECO:0000256" key="5">
    <source>
        <dbReference type="ARBA" id="ARBA00022499"/>
    </source>
</evidence>
<comment type="catalytic activity">
    <reaction evidence="17">
        <text>chloride(in) = chloride(out)</text>
        <dbReference type="Rhea" id="RHEA:29823"/>
        <dbReference type="ChEBI" id="CHEBI:17996"/>
    </reaction>
</comment>
<dbReference type="FunFam" id="2.40.160.10:FF:000001">
    <property type="entry name" value="Voltage-dependent anion-selective channel protein 2"/>
    <property type="match status" value="1"/>
</dbReference>
<protein>
    <recommendedName>
        <fullName evidence="21">Non-selective voltage-gated ion channel VDAC3</fullName>
    </recommendedName>
</protein>
<dbReference type="Proteomes" id="UP000694417">
    <property type="component" value="Unplaced"/>
</dbReference>
<dbReference type="PRINTS" id="PR00185">
    <property type="entry name" value="EUKARYTPORIN"/>
</dbReference>
<proteinExistence type="inferred from homology"/>
<comment type="subunit">
    <text evidence="19">Interacts with ARMC12 in a TBC1D21-dependent manner. Interacts with MISFA.</text>
</comment>
<dbReference type="InterPro" id="IPR027246">
    <property type="entry name" value="Porin_Euk/Tom40"/>
</dbReference>
<comment type="catalytic activity">
    <reaction evidence="18">
        <text>K(+)(in) = K(+)(out)</text>
        <dbReference type="Rhea" id="RHEA:29463"/>
        <dbReference type="ChEBI" id="CHEBI:29103"/>
    </reaction>
</comment>
<gene>
    <name evidence="22" type="primary">VDAC3</name>
</gene>
<evidence type="ECO:0000256" key="9">
    <source>
        <dbReference type="ARBA" id="ARBA00022787"/>
    </source>
</evidence>
<keyword evidence="3" id="KW-0813">Transport</keyword>
<keyword evidence="8" id="KW-0547">Nucleotide-binding</keyword>
<evidence type="ECO:0000313" key="22">
    <source>
        <dbReference type="Ensembl" id="ENSUPAP00010028785.1"/>
    </source>
</evidence>
<keyword evidence="13" id="KW-0406">Ion transport</keyword>
<dbReference type="GO" id="GO:0000166">
    <property type="term" value="F:nucleotide binding"/>
    <property type="evidence" value="ECO:0007669"/>
    <property type="project" value="UniProtKB-KW"/>
</dbReference>
<evidence type="ECO:0000256" key="18">
    <source>
        <dbReference type="ARBA" id="ARBA00034430"/>
    </source>
</evidence>
<evidence type="ECO:0000256" key="4">
    <source>
        <dbReference type="ARBA" id="ARBA00022452"/>
    </source>
</evidence>
<evidence type="ECO:0000313" key="23">
    <source>
        <dbReference type="Proteomes" id="UP000694417"/>
    </source>
</evidence>
<keyword evidence="11" id="KW-0007">Acetylation</keyword>
<dbReference type="Ensembl" id="ENSUPAT00010032756.1">
    <property type="protein sequence ID" value="ENSUPAP00010028785.1"/>
    <property type="gene ID" value="ENSUPAG00010022712.1"/>
</dbReference>
<keyword evidence="15" id="KW-0496">Mitochondrion</keyword>
<dbReference type="PANTHER" id="PTHR11743">
    <property type="entry name" value="VOLTAGE-DEPENDENT ANION-SELECTIVE CHANNEL"/>
    <property type="match status" value="1"/>
</dbReference>
<dbReference type="Pfam" id="PF01459">
    <property type="entry name" value="Porin_3"/>
    <property type="match status" value="1"/>
</dbReference>
<reference evidence="22" key="1">
    <citation type="submission" date="2025-08" db="UniProtKB">
        <authorList>
            <consortium name="Ensembl"/>
        </authorList>
    </citation>
    <scope>IDENTIFICATION</scope>
</reference>
<comment type="function">
    <text evidence="20">Non-selective voltage-gated ion channel that mediates the transport of anions and cations through the mitochondrion outer membrane and plasma membrane. Forms a high-conducting channel with a stable open state and a voltage-induced closure with a mild preference for anions over cations. Involved in male fertility and sperm mitochondrial sheath formation.</text>
</comment>
<comment type="similarity">
    <text evidence="2">Belongs to the eukaryotic mitochondrial porin family.</text>
</comment>
<dbReference type="GO" id="GO:0005741">
    <property type="term" value="C:mitochondrial outer membrane"/>
    <property type="evidence" value="ECO:0007669"/>
    <property type="project" value="UniProtKB-SubCell"/>
</dbReference>
<evidence type="ECO:0000256" key="12">
    <source>
        <dbReference type="ARBA" id="ARBA00023027"/>
    </source>
</evidence>
<keyword evidence="6" id="KW-0597">Phosphoprotein</keyword>
<dbReference type="InterPro" id="IPR023614">
    <property type="entry name" value="Porin_dom_sf"/>
</dbReference>